<dbReference type="RefSeq" id="WP_160481024.1">
    <property type="nucleotide sequence ID" value="NZ_WTFN01000027.1"/>
</dbReference>
<dbReference type="EMBL" id="WTFN01000027">
    <property type="protein sequence ID" value="MWK56899.1"/>
    <property type="molecule type" value="Genomic_DNA"/>
</dbReference>
<proteinExistence type="predicted"/>
<evidence type="ECO:0000313" key="1">
    <source>
        <dbReference type="EMBL" id="MWK56899.1"/>
    </source>
</evidence>
<dbReference type="AlphaFoldDB" id="A0A7X3KUL4"/>
<reference evidence="1 2" key="1">
    <citation type="submission" date="2019-12" db="EMBL/GenBank/DDBJ databases">
        <title>Draft genome sequence of Pseudomonas otitidis recovered from a chicken carcass.</title>
        <authorList>
            <person name="Vieira T.R."/>
            <person name="Oliviera E.F.C."/>
            <person name="Silva N.M.V."/>
            <person name="Sambrano G.E."/>
            <person name="Cibulski S.P."/>
            <person name="Cardoso M.R.I."/>
        </authorList>
    </citation>
    <scope>NUCLEOTIDE SEQUENCE [LARGE SCALE GENOMIC DNA]</scope>
    <source>
        <strain evidence="1 2">25_K</strain>
    </source>
</reference>
<evidence type="ECO:0000313" key="2">
    <source>
        <dbReference type="Proteomes" id="UP000461288"/>
    </source>
</evidence>
<sequence>MNTVSDLIKAFREDEKDAVAPFLWSDDKLVRAVNGALAAFCEQTRIVYDEIEADFAAGERDLPLSESILDIVEASIIAPRERDLQVVAPGVIPRSSLPRVGYPRYLIADVVKGQMRIVPTPAEAGSLVLSVVRKPLREVNKGSNIPDVPSDYRPHLLHYMRFIAYMDKDGELYDPDKAMASRALFDNECQSVYEAGLRRRSAASGPIRFRW</sequence>
<comment type="caution">
    <text evidence="1">The sequence shown here is derived from an EMBL/GenBank/DDBJ whole genome shotgun (WGS) entry which is preliminary data.</text>
</comment>
<dbReference type="Proteomes" id="UP000461288">
    <property type="component" value="Unassembled WGS sequence"/>
</dbReference>
<name>A0A7X3KUL4_9GAMM</name>
<organism evidence="1 2">
    <name type="scientific">Metapseudomonas otitidis</name>
    <dbReference type="NCBI Taxonomy" id="319939"/>
    <lineage>
        <taxon>Bacteria</taxon>
        <taxon>Pseudomonadati</taxon>
        <taxon>Pseudomonadota</taxon>
        <taxon>Gammaproteobacteria</taxon>
        <taxon>Pseudomonadales</taxon>
        <taxon>Pseudomonadaceae</taxon>
        <taxon>Metapseudomonas</taxon>
    </lineage>
</organism>
<accession>A0A7X3KUL4</accession>
<protein>
    <submittedName>
        <fullName evidence="1">Uncharacterized protein</fullName>
    </submittedName>
</protein>
<dbReference type="InterPro" id="IPR056209">
    <property type="entry name" value="SU10_adaptor"/>
</dbReference>
<dbReference type="Pfam" id="PF24175">
    <property type="entry name" value="SU10_adaptor"/>
    <property type="match status" value="1"/>
</dbReference>
<gene>
    <name evidence="1" type="ORF">GO594_13005</name>
</gene>